<protein>
    <recommendedName>
        <fullName evidence="4">Succinate dehydrogenase</fullName>
    </recommendedName>
</protein>
<accession>A0A2R7Y386</accession>
<evidence type="ECO:0008006" key="4">
    <source>
        <dbReference type="Google" id="ProtNLM"/>
    </source>
</evidence>
<keyword evidence="1" id="KW-1133">Transmembrane helix</keyword>
<sequence length="113" mass="12741">MKTSRALKLALLIVETSSIPLYVVITAYILTGYQILFKEVRLIPKAEVIHTDPLLRTSLIILTYLHSISGLNILINRRVKNKALKTLLEYIALIATTTLLAIPLTLELVRFAR</sequence>
<evidence type="ECO:0000313" key="2">
    <source>
        <dbReference type="EMBL" id="PUA31827.1"/>
    </source>
</evidence>
<evidence type="ECO:0000313" key="3">
    <source>
        <dbReference type="Proteomes" id="UP000244093"/>
    </source>
</evidence>
<dbReference type="AlphaFoldDB" id="A0A2R7Y386"/>
<feature type="transmembrane region" description="Helical" evidence="1">
    <location>
        <begin position="87"/>
        <end position="106"/>
    </location>
</feature>
<name>A0A2R7Y386_9CREN</name>
<feature type="transmembrane region" description="Helical" evidence="1">
    <location>
        <begin position="55"/>
        <end position="75"/>
    </location>
</feature>
<organism evidence="2 3">
    <name type="scientific">Zestosphaera tikiterensis</name>
    <dbReference type="NCBI Taxonomy" id="1973259"/>
    <lineage>
        <taxon>Archaea</taxon>
        <taxon>Thermoproteota</taxon>
        <taxon>Thermoprotei</taxon>
        <taxon>Desulfurococcales</taxon>
        <taxon>Desulfurococcaceae</taxon>
        <taxon>Zestosphaera</taxon>
    </lineage>
</organism>
<keyword evidence="1" id="KW-0812">Transmembrane</keyword>
<proteinExistence type="predicted"/>
<feature type="transmembrane region" description="Helical" evidence="1">
    <location>
        <begin position="12"/>
        <end position="35"/>
    </location>
</feature>
<reference evidence="2 3" key="1">
    <citation type="journal article" date="2018" name="Syst. Appl. Microbiol.">
        <title>A new symbiotic nanoarchaeote (Candidatus Nanoclepta minutus) and its host (Zestosphaera tikiterensis gen. nov., sp. nov.) from a New Zealand hot spring.</title>
        <authorList>
            <person name="St John E."/>
            <person name="Liu Y."/>
            <person name="Podar M."/>
            <person name="Stott M.B."/>
            <person name="Meneghin J."/>
            <person name="Chen Z."/>
            <person name="Lagutin K."/>
            <person name="Mitchell K."/>
            <person name="Reysenbach A.L."/>
        </authorList>
    </citation>
    <scope>NUCLEOTIDE SEQUENCE [LARGE SCALE GENOMIC DNA]</scope>
    <source>
        <strain evidence="2">NZ3</strain>
    </source>
</reference>
<gene>
    <name evidence="2" type="ORF">B7O98_08505</name>
</gene>
<comment type="caution">
    <text evidence="2">The sequence shown here is derived from an EMBL/GenBank/DDBJ whole genome shotgun (WGS) entry which is preliminary data.</text>
</comment>
<keyword evidence="1" id="KW-0472">Membrane</keyword>
<evidence type="ECO:0000256" key="1">
    <source>
        <dbReference type="SAM" id="Phobius"/>
    </source>
</evidence>
<dbReference type="EMBL" id="NBVN01000006">
    <property type="protein sequence ID" value="PUA31827.1"/>
    <property type="molecule type" value="Genomic_DNA"/>
</dbReference>
<dbReference type="Proteomes" id="UP000244093">
    <property type="component" value="Unassembled WGS sequence"/>
</dbReference>